<name>A0A9P0CWS2_9CUCU</name>
<evidence type="ECO:0000256" key="4">
    <source>
        <dbReference type="ARBA" id="ARBA00022737"/>
    </source>
</evidence>
<organism evidence="15 16">
    <name type="scientific">Psylliodes chrysocephalus</name>
    <dbReference type="NCBI Taxonomy" id="3402493"/>
    <lineage>
        <taxon>Eukaryota</taxon>
        <taxon>Metazoa</taxon>
        <taxon>Ecdysozoa</taxon>
        <taxon>Arthropoda</taxon>
        <taxon>Hexapoda</taxon>
        <taxon>Insecta</taxon>
        <taxon>Pterygota</taxon>
        <taxon>Neoptera</taxon>
        <taxon>Endopterygota</taxon>
        <taxon>Coleoptera</taxon>
        <taxon>Polyphaga</taxon>
        <taxon>Cucujiformia</taxon>
        <taxon>Chrysomeloidea</taxon>
        <taxon>Chrysomelidae</taxon>
        <taxon>Galerucinae</taxon>
        <taxon>Alticini</taxon>
        <taxon>Psylliodes</taxon>
    </lineage>
</organism>
<accession>A0A9P0CWS2</accession>
<dbReference type="Gene3D" id="3.40.1800.20">
    <property type="match status" value="1"/>
</dbReference>
<dbReference type="PANTHER" id="PTHR24404">
    <property type="entry name" value="ZINC FINGER PROTEIN"/>
    <property type="match status" value="1"/>
</dbReference>
<dbReference type="InterPro" id="IPR036236">
    <property type="entry name" value="Znf_C2H2_sf"/>
</dbReference>
<evidence type="ECO:0000313" key="15">
    <source>
        <dbReference type="EMBL" id="CAH1106097.1"/>
    </source>
</evidence>
<comment type="subcellular location">
    <subcellularLocation>
        <location evidence="1">Nucleus</location>
    </subcellularLocation>
</comment>
<dbReference type="InterPro" id="IPR012934">
    <property type="entry name" value="Znf_AD"/>
</dbReference>
<dbReference type="OrthoDB" id="8922241at2759"/>
<dbReference type="GO" id="GO:0003700">
    <property type="term" value="F:DNA-binding transcription factor activity"/>
    <property type="evidence" value="ECO:0007669"/>
    <property type="project" value="TreeGrafter"/>
</dbReference>
<dbReference type="GO" id="GO:0006357">
    <property type="term" value="P:regulation of transcription by RNA polymerase II"/>
    <property type="evidence" value="ECO:0007669"/>
    <property type="project" value="TreeGrafter"/>
</dbReference>
<evidence type="ECO:0000256" key="5">
    <source>
        <dbReference type="ARBA" id="ARBA00022771"/>
    </source>
</evidence>
<feature type="domain" description="ZAD" evidence="14">
    <location>
        <begin position="25"/>
        <end position="99"/>
    </location>
</feature>
<feature type="binding site" evidence="12">
    <location>
        <position position="30"/>
    </location>
    <ligand>
        <name>Zn(2+)</name>
        <dbReference type="ChEBI" id="CHEBI:29105"/>
    </ligand>
</feature>
<feature type="domain" description="C2H2-type" evidence="13">
    <location>
        <begin position="438"/>
        <end position="463"/>
    </location>
</feature>
<dbReference type="InterPro" id="IPR050589">
    <property type="entry name" value="Ikaros_C2H2-ZF"/>
</dbReference>
<feature type="binding site" evidence="12">
    <location>
        <position position="75"/>
    </location>
    <ligand>
        <name>Zn(2+)</name>
        <dbReference type="ChEBI" id="CHEBI:29105"/>
    </ligand>
</feature>
<dbReference type="Pfam" id="PF13894">
    <property type="entry name" value="zf-C2H2_4"/>
    <property type="match status" value="1"/>
</dbReference>
<dbReference type="EMBL" id="OV651814">
    <property type="protein sequence ID" value="CAH1106097.1"/>
    <property type="molecule type" value="Genomic_DNA"/>
</dbReference>
<dbReference type="PROSITE" id="PS50157">
    <property type="entry name" value="ZINC_FINGER_C2H2_2"/>
    <property type="match status" value="6"/>
</dbReference>
<dbReference type="AlphaFoldDB" id="A0A9P0CWS2"/>
<keyword evidence="3 12" id="KW-0479">Metal-binding</keyword>
<proteinExistence type="inferred from homology"/>
<evidence type="ECO:0000256" key="1">
    <source>
        <dbReference type="ARBA" id="ARBA00004123"/>
    </source>
</evidence>
<keyword evidence="16" id="KW-1185">Reference proteome</keyword>
<protein>
    <submittedName>
        <fullName evidence="15">Uncharacterized protein</fullName>
    </submittedName>
</protein>
<evidence type="ECO:0000313" key="16">
    <source>
        <dbReference type="Proteomes" id="UP001153636"/>
    </source>
</evidence>
<keyword evidence="5 11" id="KW-0863">Zinc-finger</keyword>
<dbReference type="FunFam" id="3.30.160.60:FF:000065">
    <property type="entry name" value="B-cell CLL/lymphoma 6, member B"/>
    <property type="match status" value="1"/>
</dbReference>
<gene>
    <name evidence="15" type="ORF">PSYICH_LOCUS6346</name>
</gene>
<evidence type="ECO:0000259" key="13">
    <source>
        <dbReference type="PROSITE" id="PS50157"/>
    </source>
</evidence>
<feature type="domain" description="C2H2-type" evidence="13">
    <location>
        <begin position="294"/>
        <end position="321"/>
    </location>
</feature>
<dbReference type="Pfam" id="PF07776">
    <property type="entry name" value="zf-AD"/>
    <property type="match status" value="1"/>
</dbReference>
<dbReference type="GO" id="GO:0005634">
    <property type="term" value="C:nucleus"/>
    <property type="evidence" value="ECO:0007669"/>
    <property type="project" value="UniProtKB-SubCell"/>
</dbReference>
<evidence type="ECO:0000256" key="7">
    <source>
        <dbReference type="ARBA" id="ARBA00023015"/>
    </source>
</evidence>
<feature type="domain" description="C2H2-type" evidence="13">
    <location>
        <begin position="322"/>
        <end position="349"/>
    </location>
</feature>
<dbReference type="PANTHER" id="PTHR24404:SF114">
    <property type="entry name" value="KLUMPFUSS, ISOFORM B-RELATED"/>
    <property type="match status" value="1"/>
</dbReference>
<comment type="similarity">
    <text evidence="2">Belongs to the krueppel C2H2-type zinc-finger protein family.</text>
</comment>
<evidence type="ECO:0000256" key="2">
    <source>
        <dbReference type="ARBA" id="ARBA00006991"/>
    </source>
</evidence>
<dbReference type="Pfam" id="PF00096">
    <property type="entry name" value="zf-C2H2"/>
    <property type="match status" value="5"/>
</dbReference>
<dbReference type="FunFam" id="3.30.160.60:FF:000045">
    <property type="entry name" value="ZFP69 zinc finger protein B"/>
    <property type="match status" value="1"/>
</dbReference>
<keyword evidence="10" id="KW-0539">Nucleus</keyword>
<evidence type="ECO:0000256" key="6">
    <source>
        <dbReference type="ARBA" id="ARBA00022833"/>
    </source>
</evidence>
<dbReference type="PROSITE" id="PS00028">
    <property type="entry name" value="ZINC_FINGER_C2H2_1"/>
    <property type="match status" value="6"/>
</dbReference>
<sequence>MKTYSRKKTDSLEADSEEVIIDLNEICRLCMSKEDELISMYQDDDAVPLTLKITACVALEVFEGDGLPDKICRPCKYQLEKSYGFRKKCESSDLKLRLHLRDLPEDEYDKEDSNSNMQVDDEVQITEVQEIEQAETEPSTEQDLVGVTKVAYIQQDQEVEPDPENITLPKETDEVDKEACTLRDNDGMKSEVNSEEEEVENIYQLDEDQSGLDETNIDVITDAVKATLANQTGLNLNGPVQMKLNQSEGKSTHVEVTTEDGSVIIMELMTEEDADSVRPKPEPEVNADGEINIFQCPSCPKSFSRRIQLKRHASVHMQQRGFSCGICEKWFPTRSALVRHERIHTGERPFQCEVCQKSFAQKEILYRHLMTHTGQKPYVCPHCNKGFTQKEPLRVHMRMHLTTGPSDIQLHYCSLCPKVFCHASGLSRHLVTHTGKIFKCNVCDKSFTDKSSLRRHYLQTNHQ</sequence>
<evidence type="ECO:0000259" key="14">
    <source>
        <dbReference type="PROSITE" id="PS51915"/>
    </source>
</evidence>
<feature type="domain" description="C2H2-type" evidence="13">
    <location>
        <begin position="378"/>
        <end position="405"/>
    </location>
</feature>
<evidence type="ECO:0000256" key="8">
    <source>
        <dbReference type="ARBA" id="ARBA00023125"/>
    </source>
</evidence>
<feature type="domain" description="C2H2-type" evidence="13">
    <location>
        <begin position="411"/>
        <end position="436"/>
    </location>
</feature>
<dbReference type="SUPFAM" id="SSF57667">
    <property type="entry name" value="beta-beta-alpha zinc fingers"/>
    <property type="match status" value="3"/>
</dbReference>
<dbReference type="PROSITE" id="PS51915">
    <property type="entry name" value="ZAD"/>
    <property type="match status" value="1"/>
</dbReference>
<dbReference type="Gene3D" id="3.30.160.60">
    <property type="entry name" value="Classic Zinc Finger"/>
    <property type="match status" value="5"/>
</dbReference>
<dbReference type="InterPro" id="IPR013087">
    <property type="entry name" value="Znf_C2H2_type"/>
</dbReference>
<dbReference type="FunFam" id="3.30.160.60:FF:000450">
    <property type="entry name" value="PR domain zinc finger protein 14"/>
    <property type="match status" value="1"/>
</dbReference>
<feature type="binding site" evidence="12">
    <location>
        <position position="27"/>
    </location>
    <ligand>
        <name>Zn(2+)</name>
        <dbReference type="ChEBI" id="CHEBI:29105"/>
    </ligand>
</feature>
<evidence type="ECO:0000256" key="3">
    <source>
        <dbReference type="ARBA" id="ARBA00022723"/>
    </source>
</evidence>
<keyword evidence="6 12" id="KW-0862">Zinc</keyword>
<keyword evidence="9" id="KW-0804">Transcription</keyword>
<evidence type="ECO:0000256" key="9">
    <source>
        <dbReference type="ARBA" id="ARBA00023163"/>
    </source>
</evidence>
<keyword evidence="7" id="KW-0805">Transcription regulation</keyword>
<keyword evidence="8" id="KW-0238">DNA-binding</keyword>
<reference evidence="15" key="1">
    <citation type="submission" date="2022-01" db="EMBL/GenBank/DDBJ databases">
        <authorList>
            <person name="King R."/>
        </authorList>
    </citation>
    <scope>NUCLEOTIDE SEQUENCE</scope>
</reference>
<evidence type="ECO:0000256" key="12">
    <source>
        <dbReference type="PROSITE-ProRule" id="PRU01263"/>
    </source>
</evidence>
<dbReference type="Proteomes" id="UP001153636">
    <property type="component" value="Chromosome 2"/>
</dbReference>
<dbReference type="GO" id="GO:0000978">
    <property type="term" value="F:RNA polymerase II cis-regulatory region sequence-specific DNA binding"/>
    <property type="evidence" value="ECO:0007669"/>
    <property type="project" value="TreeGrafter"/>
</dbReference>
<dbReference type="SUPFAM" id="SSF57716">
    <property type="entry name" value="Glucocorticoid receptor-like (DNA-binding domain)"/>
    <property type="match status" value="1"/>
</dbReference>
<feature type="binding site" evidence="12">
    <location>
        <position position="72"/>
    </location>
    <ligand>
        <name>Zn(2+)</name>
        <dbReference type="ChEBI" id="CHEBI:29105"/>
    </ligand>
</feature>
<keyword evidence="4" id="KW-0677">Repeat</keyword>
<evidence type="ECO:0000256" key="11">
    <source>
        <dbReference type="PROSITE-ProRule" id="PRU00042"/>
    </source>
</evidence>
<dbReference type="SMART" id="SM00868">
    <property type="entry name" value="zf-AD"/>
    <property type="match status" value="1"/>
</dbReference>
<dbReference type="SMART" id="SM00355">
    <property type="entry name" value="ZnF_C2H2"/>
    <property type="match status" value="6"/>
</dbReference>
<evidence type="ECO:0000256" key="10">
    <source>
        <dbReference type="ARBA" id="ARBA00023242"/>
    </source>
</evidence>
<dbReference type="GO" id="GO:0008270">
    <property type="term" value="F:zinc ion binding"/>
    <property type="evidence" value="ECO:0007669"/>
    <property type="project" value="UniProtKB-UniRule"/>
</dbReference>
<feature type="domain" description="C2H2-type" evidence="13">
    <location>
        <begin position="350"/>
        <end position="377"/>
    </location>
</feature>
<dbReference type="FunFam" id="3.30.160.60:FF:001506">
    <property type="entry name" value="Zinc finger protein"/>
    <property type="match status" value="1"/>
</dbReference>